<feature type="binding site" evidence="4">
    <location>
        <position position="108"/>
    </location>
    <ligand>
        <name>Zn(2+)</name>
        <dbReference type="ChEBI" id="CHEBI:29105"/>
        <label>1</label>
    </ligand>
</feature>
<feature type="domain" description="PDEase" evidence="7">
    <location>
        <begin position="1"/>
        <end position="394"/>
    </location>
</feature>
<dbReference type="SMART" id="SM00471">
    <property type="entry name" value="HDc"/>
    <property type="match status" value="1"/>
</dbReference>
<dbReference type="PRINTS" id="PR00387">
    <property type="entry name" value="PDIESTERASE1"/>
</dbReference>
<accession>A0A1X2HQL8</accession>
<dbReference type="Proteomes" id="UP000242180">
    <property type="component" value="Unassembled WGS sequence"/>
</dbReference>
<dbReference type="STRING" id="13706.A0A1X2HQL8"/>
<evidence type="ECO:0000256" key="2">
    <source>
        <dbReference type="ARBA" id="ARBA00022801"/>
    </source>
</evidence>
<evidence type="ECO:0000313" key="8">
    <source>
        <dbReference type="EMBL" id="ORZ01631.1"/>
    </source>
</evidence>
<comment type="similarity">
    <text evidence="5">Belongs to the cyclic nucleotide phosphodiesterase family.</text>
</comment>
<dbReference type="OrthoDB" id="546632at2759"/>
<sequence>MLKVSDPSKPYQYTLAYTLHDKTRAEIYGYLMGCVERLELCTTIGITPSEFLDFLISVDYGYQQNPYHSFYHAADVAIVIYHMLCEFDVSRLLTKLDIAALMIAGLCHDIGHPGLNNNYQVNLKTELALRYNNKSVLESYSCTLTMDLLSRHKLLRNLEGDVTEEKFRTAIIKMILATDMVFHYELQENLAGLLDIISSRLDEEEEEEQGQVKDIFESKGDKSPLENFNTKAYFVNSPVQSPSLLKLPPSAVTTRLPPPPDNPVQGRNSISAAHKAPPEVMVLDRRERQMLCQIVLHAADISNALRPWSICSQWSDLVCEEFFRQGEAEREHGLPISPNMDRGQVRQSTIGLQFGDFVVSPYFEIFAALFPRADELVKALADNRLEWLKLESEAGGQTTSTAAAAHPKDGAGRGEVPTPPLNADGDERLPDNMLPDRAILNPKGRRVSVAAGMVVIPDELEERVIGSGKTRRKYLGLRSVSDTGIQEDIFTDHRSYLPRYSPTPPSIHDRRRSEEPGYYLHRHKVQLTGERPLHSTNHSTNPAHSDRRRRLSRSDLVDRCLEHQQQCFVVSHEH</sequence>
<gene>
    <name evidence="8" type="ORF">BCR43DRAFT_487241</name>
</gene>
<dbReference type="Pfam" id="PF00233">
    <property type="entry name" value="PDEase_I"/>
    <property type="match status" value="2"/>
</dbReference>
<keyword evidence="9" id="KW-1185">Reference proteome</keyword>
<dbReference type="InParanoid" id="A0A1X2HQL8"/>
<comment type="cofactor">
    <cofactor evidence="5">
        <name>a divalent metal cation</name>
        <dbReference type="ChEBI" id="CHEBI:60240"/>
    </cofactor>
    <text evidence="5">Binds 2 divalent metal cations per subunit. Site 1 may preferentially bind zinc ions, while site 2 has a preference for magnesium and/or manganese ions.</text>
</comment>
<evidence type="ECO:0000256" key="6">
    <source>
        <dbReference type="SAM" id="MobiDB-lite"/>
    </source>
</evidence>
<evidence type="ECO:0000256" key="4">
    <source>
        <dbReference type="PIRSR" id="PIRSR623088-3"/>
    </source>
</evidence>
<dbReference type="GO" id="GO:0004114">
    <property type="term" value="F:3',5'-cyclic-nucleotide phosphodiesterase activity"/>
    <property type="evidence" value="ECO:0007669"/>
    <property type="project" value="InterPro"/>
</dbReference>
<keyword evidence="2 5" id="KW-0378">Hydrolase</keyword>
<name>A0A1X2HQL8_SYNRA</name>
<dbReference type="InterPro" id="IPR023088">
    <property type="entry name" value="PDEase"/>
</dbReference>
<dbReference type="InterPro" id="IPR023174">
    <property type="entry name" value="PDEase_CS"/>
</dbReference>
<proteinExistence type="inferred from homology"/>
<feature type="region of interest" description="Disordered" evidence="6">
    <location>
        <begin position="396"/>
        <end position="432"/>
    </location>
</feature>
<protein>
    <recommendedName>
        <fullName evidence="5">Phosphodiesterase</fullName>
        <ecNumber evidence="5">3.1.4.-</ecNumber>
    </recommendedName>
</protein>
<dbReference type="EC" id="3.1.4.-" evidence="5"/>
<keyword evidence="1 4" id="KW-0479">Metal-binding</keyword>
<evidence type="ECO:0000313" key="9">
    <source>
        <dbReference type="Proteomes" id="UP000242180"/>
    </source>
</evidence>
<feature type="binding site" evidence="4">
    <location>
        <position position="72"/>
    </location>
    <ligand>
        <name>Zn(2+)</name>
        <dbReference type="ChEBI" id="CHEBI:29105"/>
        <label>1</label>
    </ligand>
</feature>
<comment type="caution">
    <text evidence="8">The sequence shown here is derived from an EMBL/GenBank/DDBJ whole genome shotgun (WGS) entry which is preliminary data.</text>
</comment>
<dbReference type="GO" id="GO:0046872">
    <property type="term" value="F:metal ion binding"/>
    <property type="evidence" value="ECO:0007669"/>
    <property type="project" value="UniProtKB-KW"/>
</dbReference>
<dbReference type="Gene3D" id="1.10.1300.10">
    <property type="entry name" value="3'5'-cyclic nucleotide phosphodiesterase, catalytic domain"/>
    <property type="match status" value="1"/>
</dbReference>
<dbReference type="PROSITE" id="PS00126">
    <property type="entry name" value="PDEASE_I_1"/>
    <property type="match status" value="1"/>
</dbReference>
<dbReference type="AlphaFoldDB" id="A0A1X2HQL8"/>
<dbReference type="PANTHER" id="PTHR11347">
    <property type="entry name" value="CYCLIC NUCLEOTIDE PHOSPHODIESTERASE"/>
    <property type="match status" value="1"/>
</dbReference>
<dbReference type="PROSITE" id="PS51845">
    <property type="entry name" value="PDEASE_I_2"/>
    <property type="match status" value="1"/>
</dbReference>
<dbReference type="EMBL" id="MCGN01000002">
    <property type="protein sequence ID" value="ORZ01631.1"/>
    <property type="molecule type" value="Genomic_DNA"/>
</dbReference>
<dbReference type="SUPFAM" id="SSF109604">
    <property type="entry name" value="HD-domain/PDEase-like"/>
    <property type="match status" value="1"/>
</dbReference>
<evidence type="ECO:0000259" key="7">
    <source>
        <dbReference type="PROSITE" id="PS51845"/>
    </source>
</evidence>
<dbReference type="CDD" id="cd00077">
    <property type="entry name" value="HDc"/>
    <property type="match status" value="1"/>
</dbReference>
<dbReference type="GO" id="GO:0007165">
    <property type="term" value="P:signal transduction"/>
    <property type="evidence" value="ECO:0007669"/>
    <property type="project" value="InterPro"/>
</dbReference>
<dbReference type="InterPro" id="IPR003607">
    <property type="entry name" value="HD/PDEase_dom"/>
</dbReference>
<feature type="compositionally biased region" description="Polar residues" evidence="6">
    <location>
        <begin position="534"/>
        <end position="543"/>
    </location>
</feature>
<feature type="binding site" evidence="4">
    <location>
        <position position="300"/>
    </location>
    <ligand>
        <name>Zn(2+)</name>
        <dbReference type="ChEBI" id="CHEBI:29105"/>
        <label>1</label>
    </ligand>
</feature>
<feature type="region of interest" description="Disordered" evidence="6">
    <location>
        <begin position="526"/>
        <end position="550"/>
    </location>
</feature>
<dbReference type="InterPro" id="IPR002073">
    <property type="entry name" value="PDEase_catalytic_dom"/>
</dbReference>
<dbReference type="InterPro" id="IPR036971">
    <property type="entry name" value="PDEase_catalytic_dom_sf"/>
</dbReference>
<feature type="active site" description="Proton donor" evidence="3">
    <location>
        <position position="68"/>
    </location>
</feature>
<feature type="binding site" evidence="4">
    <location>
        <position position="109"/>
    </location>
    <ligand>
        <name>Zn(2+)</name>
        <dbReference type="ChEBI" id="CHEBI:29105"/>
        <label>1</label>
    </ligand>
</feature>
<organism evidence="8 9">
    <name type="scientific">Syncephalastrum racemosum</name>
    <name type="common">Filamentous fungus</name>
    <dbReference type="NCBI Taxonomy" id="13706"/>
    <lineage>
        <taxon>Eukaryota</taxon>
        <taxon>Fungi</taxon>
        <taxon>Fungi incertae sedis</taxon>
        <taxon>Mucoromycota</taxon>
        <taxon>Mucoromycotina</taxon>
        <taxon>Mucoromycetes</taxon>
        <taxon>Mucorales</taxon>
        <taxon>Syncephalastraceae</taxon>
        <taxon>Syncephalastrum</taxon>
    </lineage>
</organism>
<evidence type="ECO:0000256" key="3">
    <source>
        <dbReference type="PIRSR" id="PIRSR623088-1"/>
    </source>
</evidence>
<evidence type="ECO:0000256" key="1">
    <source>
        <dbReference type="ARBA" id="ARBA00022723"/>
    </source>
</evidence>
<feature type="binding site" evidence="4">
    <location>
        <position position="109"/>
    </location>
    <ligand>
        <name>Zn(2+)</name>
        <dbReference type="ChEBI" id="CHEBI:29105"/>
        <label>2</label>
    </ligand>
</feature>
<reference evidence="8 9" key="1">
    <citation type="submission" date="2016-07" db="EMBL/GenBank/DDBJ databases">
        <title>Pervasive Adenine N6-methylation of Active Genes in Fungi.</title>
        <authorList>
            <consortium name="DOE Joint Genome Institute"/>
            <person name="Mondo S.J."/>
            <person name="Dannebaum R.O."/>
            <person name="Kuo R.C."/>
            <person name="Labutti K."/>
            <person name="Haridas S."/>
            <person name="Kuo A."/>
            <person name="Salamov A."/>
            <person name="Ahrendt S.R."/>
            <person name="Lipzen A."/>
            <person name="Sullivan W."/>
            <person name="Andreopoulos W.B."/>
            <person name="Clum A."/>
            <person name="Lindquist E."/>
            <person name="Daum C."/>
            <person name="Ramamoorthy G.K."/>
            <person name="Gryganskyi A."/>
            <person name="Culley D."/>
            <person name="Magnuson J.K."/>
            <person name="James T.Y."/>
            <person name="O'Malley M.A."/>
            <person name="Stajich J.E."/>
            <person name="Spatafora J.W."/>
            <person name="Visel A."/>
            <person name="Grigoriev I.V."/>
        </authorList>
    </citation>
    <scope>NUCLEOTIDE SEQUENCE [LARGE SCALE GENOMIC DNA]</scope>
    <source>
        <strain evidence="8 9">NRRL 2496</strain>
    </source>
</reference>
<dbReference type="OMA" id="THLACEY"/>
<evidence type="ECO:0000256" key="5">
    <source>
        <dbReference type="RuleBase" id="RU363067"/>
    </source>
</evidence>